<keyword evidence="2" id="KW-1185">Reference proteome</keyword>
<gene>
    <name evidence="1" type="ORF">BINO364_LOCUS9698</name>
</gene>
<dbReference type="Proteomes" id="UP000838878">
    <property type="component" value="Chromosome 4"/>
</dbReference>
<sequence>MPEIQIGDYVITRDDGKKGREARVVGRAPQPRSYFVIDKTGRRLRRNRKHLVKLQNDLSPATFHSEMMIPDDEVMVRDCDSSGSAELATHCSSQLQVGDSDNCSPLSFSKNNDARQTRIAANKARDRIKRCF</sequence>
<protein>
    <submittedName>
        <fullName evidence="1">Uncharacterized protein</fullName>
    </submittedName>
</protein>
<name>A0A8J9YET9_9NEOP</name>
<proteinExistence type="predicted"/>
<accession>A0A8J9YET9</accession>
<dbReference type="EMBL" id="OV170224">
    <property type="protein sequence ID" value="CAH0723930.1"/>
    <property type="molecule type" value="Genomic_DNA"/>
</dbReference>
<dbReference type="OrthoDB" id="7491222at2759"/>
<feature type="non-terminal residue" evidence="1">
    <location>
        <position position="132"/>
    </location>
</feature>
<organism evidence="1 2">
    <name type="scientific">Brenthis ino</name>
    <name type="common">lesser marbled fritillary</name>
    <dbReference type="NCBI Taxonomy" id="405034"/>
    <lineage>
        <taxon>Eukaryota</taxon>
        <taxon>Metazoa</taxon>
        <taxon>Ecdysozoa</taxon>
        <taxon>Arthropoda</taxon>
        <taxon>Hexapoda</taxon>
        <taxon>Insecta</taxon>
        <taxon>Pterygota</taxon>
        <taxon>Neoptera</taxon>
        <taxon>Endopterygota</taxon>
        <taxon>Lepidoptera</taxon>
        <taxon>Glossata</taxon>
        <taxon>Ditrysia</taxon>
        <taxon>Papilionoidea</taxon>
        <taxon>Nymphalidae</taxon>
        <taxon>Heliconiinae</taxon>
        <taxon>Argynnini</taxon>
        <taxon>Brenthis</taxon>
    </lineage>
</organism>
<evidence type="ECO:0000313" key="2">
    <source>
        <dbReference type="Proteomes" id="UP000838878"/>
    </source>
</evidence>
<evidence type="ECO:0000313" key="1">
    <source>
        <dbReference type="EMBL" id="CAH0723930.1"/>
    </source>
</evidence>
<dbReference type="AlphaFoldDB" id="A0A8J9YET9"/>
<reference evidence="1" key="1">
    <citation type="submission" date="2021-12" db="EMBL/GenBank/DDBJ databases">
        <authorList>
            <person name="Martin H S."/>
        </authorList>
    </citation>
    <scope>NUCLEOTIDE SEQUENCE</scope>
</reference>